<comment type="subcellular location">
    <subcellularLocation>
        <location evidence="1">Cell membrane</location>
        <topology evidence="1">Multi-pass membrane protein</topology>
    </subcellularLocation>
</comment>
<dbReference type="Pfam" id="PF12704">
    <property type="entry name" value="MacB_PCD"/>
    <property type="match status" value="1"/>
</dbReference>
<evidence type="ECO:0000256" key="5">
    <source>
        <dbReference type="ARBA" id="ARBA00023136"/>
    </source>
</evidence>
<feature type="transmembrane region" description="Helical" evidence="7">
    <location>
        <begin position="309"/>
        <end position="335"/>
    </location>
</feature>
<keyword evidence="4 7" id="KW-1133">Transmembrane helix</keyword>
<dbReference type="PANTHER" id="PTHR30572:SF4">
    <property type="entry name" value="ABC TRANSPORTER PERMEASE YTRF"/>
    <property type="match status" value="1"/>
</dbReference>
<dbReference type="RefSeq" id="WP_212698310.1">
    <property type="nucleotide sequence ID" value="NZ_CP058649.1"/>
</dbReference>
<dbReference type="KEGG" id="vpy:HZI73_11170"/>
<dbReference type="GO" id="GO:0005886">
    <property type="term" value="C:plasma membrane"/>
    <property type="evidence" value="ECO:0007669"/>
    <property type="project" value="UniProtKB-SubCell"/>
</dbReference>
<evidence type="ECO:0000313" key="10">
    <source>
        <dbReference type="EMBL" id="QUI22814.1"/>
    </source>
</evidence>
<name>A0A8J8SGW4_9FIRM</name>
<keyword evidence="2" id="KW-1003">Cell membrane</keyword>
<dbReference type="Proteomes" id="UP000683246">
    <property type="component" value="Chromosome"/>
</dbReference>
<evidence type="ECO:0000256" key="3">
    <source>
        <dbReference type="ARBA" id="ARBA00022692"/>
    </source>
</evidence>
<organism evidence="10 11">
    <name type="scientific">Vallitalea pronyensis</name>
    <dbReference type="NCBI Taxonomy" id="1348613"/>
    <lineage>
        <taxon>Bacteria</taxon>
        <taxon>Bacillati</taxon>
        <taxon>Bacillota</taxon>
        <taxon>Clostridia</taxon>
        <taxon>Lachnospirales</taxon>
        <taxon>Vallitaleaceae</taxon>
        <taxon>Vallitalea</taxon>
    </lineage>
</organism>
<evidence type="ECO:0000256" key="4">
    <source>
        <dbReference type="ARBA" id="ARBA00022989"/>
    </source>
</evidence>
<gene>
    <name evidence="10" type="ORF">HZI73_11170</name>
</gene>
<evidence type="ECO:0000256" key="7">
    <source>
        <dbReference type="SAM" id="Phobius"/>
    </source>
</evidence>
<dbReference type="AlphaFoldDB" id="A0A8J8SGW4"/>
<feature type="transmembrane region" description="Helical" evidence="7">
    <location>
        <begin position="21"/>
        <end position="45"/>
    </location>
</feature>
<dbReference type="Pfam" id="PF02687">
    <property type="entry name" value="FtsX"/>
    <property type="match status" value="1"/>
</dbReference>
<keyword evidence="3 7" id="KW-0812">Transmembrane</keyword>
<protein>
    <submittedName>
        <fullName evidence="10">ABC transporter permease</fullName>
    </submittedName>
</protein>
<dbReference type="GO" id="GO:0022857">
    <property type="term" value="F:transmembrane transporter activity"/>
    <property type="evidence" value="ECO:0007669"/>
    <property type="project" value="TreeGrafter"/>
</dbReference>
<evidence type="ECO:0000256" key="6">
    <source>
        <dbReference type="ARBA" id="ARBA00038076"/>
    </source>
</evidence>
<dbReference type="InterPro" id="IPR003838">
    <property type="entry name" value="ABC3_permease_C"/>
</dbReference>
<feature type="transmembrane region" description="Helical" evidence="7">
    <location>
        <begin position="408"/>
        <end position="429"/>
    </location>
</feature>
<evidence type="ECO:0000256" key="2">
    <source>
        <dbReference type="ARBA" id="ARBA00022475"/>
    </source>
</evidence>
<dbReference type="EMBL" id="CP058649">
    <property type="protein sequence ID" value="QUI22814.1"/>
    <property type="molecule type" value="Genomic_DNA"/>
</dbReference>
<proteinExistence type="inferred from homology"/>
<feature type="domain" description="ABC3 transporter permease C-terminal" evidence="8">
    <location>
        <begin position="314"/>
        <end position="439"/>
    </location>
</feature>
<comment type="similarity">
    <text evidence="6">Belongs to the ABC-4 integral membrane protein family.</text>
</comment>
<evidence type="ECO:0000256" key="1">
    <source>
        <dbReference type="ARBA" id="ARBA00004651"/>
    </source>
</evidence>
<reference evidence="10" key="1">
    <citation type="submission" date="2020-07" db="EMBL/GenBank/DDBJ databases">
        <title>Vallitalea pronyensis genome.</title>
        <authorList>
            <person name="Postec A."/>
        </authorList>
    </citation>
    <scope>NUCLEOTIDE SEQUENCE</scope>
    <source>
        <strain evidence="10">FatNI3</strain>
    </source>
</reference>
<accession>A0A8J8SGW4</accession>
<feature type="transmembrane region" description="Helical" evidence="7">
    <location>
        <begin position="356"/>
        <end position="388"/>
    </location>
</feature>
<feature type="domain" description="MacB-like periplasmic core" evidence="9">
    <location>
        <begin position="21"/>
        <end position="157"/>
    </location>
</feature>
<evidence type="ECO:0000313" key="11">
    <source>
        <dbReference type="Proteomes" id="UP000683246"/>
    </source>
</evidence>
<evidence type="ECO:0000259" key="8">
    <source>
        <dbReference type="Pfam" id="PF02687"/>
    </source>
</evidence>
<dbReference type="InterPro" id="IPR050250">
    <property type="entry name" value="Macrolide_Exporter_MacB"/>
</dbReference>
<keyword evidence="5 7" id="KW-0472">Membrane</keyword>
<sequence>MNKFDLMTMGLKNLLRRKLRTFLTTLGIIIGTISIVVMVSIGIGMQKQMNDQFNQFGSIDIVTVNVAKQTAKLTNKKLKTHITAQDIKTFEKIDGVEGATPVISYTVHMITSDRLKTQTFIKGMNLAFFKRYGLDKVKQGRSLTEKDRYGVLFGKETLYDFKKSAEIEEEEDFDEFFEARKPPKFNPMDAAMYMSFGEEPIGNEDSSIQPVPITPVGVLATTNYLKSPYVYMDIKQLEELKQNYDKMTDYQAYGGKMPKNEGYTEVLLHVPDRNNIKKVQSAVRKMGFKTTSSEEILKQTKSMNKIINMVFGGIGGISLLVAAIGITNTMVMAIYERRKEIGVMKVIGASLRDIKGLFLFESASIGFIGGVIGIVASLLISAIVNLVAGNAMMGEMVETGTKMSISIIPGWLIVLALGFTAFIGLISGYMPAVKAMRLSALEAIKTD</sequence>
<evidence type="ECO:0000259" key="9">
    <source>
        <dbReference type="Pfam" id="PF12704"/>
    </source>
</evidence>
<dbReference type="PANTHER" id="PTHR30572">
    <property type="entry name" value="MEMBRANE COMPONENT OF TRANSPORTER-RELATED"/>
    <property type="match status" value="1"/>
</dbReference>
<keyword evidence="11" id="KW-1185">Reference proteome</keyword>
<dbReference type="InterPro" id="IPR025857">
    <property type="entry name" value="MacB_PCD"/>
</dbReference>